<protein>
    <submittedName>
        <fullName evidence="3">Uncharacterized protein</fullName>
    </submittedName>
</protein>
<keyword evidence="2" id="KW-0732">Signal</keyword>
<dbReference type="Proteomes" id="UP000837857">
    <property type="component" value="Chromosome 20"/>
</dbReference>
<evidence type="ECO:0000256" key="2">
    <source>
        <dbReference type="SAM" id="SignalP"/>
    </source>
</evidence>
<dbReference type="EMBL" id="OW152832">
    <property type="protein sequence ID" value="CAH2052545.1"/>
    <property type="molecule type" value="Genomic_DNA"/>
</dbReference>
<accession>A0ABN8IB04</accession>
<feature type="non-terminal residue" evidence="3">
    <location>
        <position position="1"/>
    </location>
</feature>
<evidence type="ECO:0000313" key="3">
    <source>
        <dbReference type="EMBL" id="CAH2052545.1"/>
    </source>
</evidence>
<keyword evidence="4" id="KW-1185">Reference proteome</keyword>
<feature type="region of interest" description="Disordered" evidence="1">
    <location>
        <begin position="59"/>
        <end position="101"/>
    </location>
</feature>
<feature type="chain" id="PRO_5046805228" evidence="2">
    <location>
        <begin position="21"/>
        <end position="189"/>
    </location>
</feature>
<feature type="signal peptide" evidence="2">
    <location>
        <begin position="1"/>
        <end position="20"/>
    </location>
</feature>
<gene>
    <name evidence="3" type="ORF">IPOD504_LOCUS8273</name>
</gene>
<evidence type="ECO:0000313" key="4">
    <source>
        <dbReference type="Proteomes" id="UP000837857"/>
    </source>
</evidence>
<name>A0ABN8IB04_9NEOP</name>
<evidence type="ECO:0000256" key="1">
    <source>
        <dbReference type="SAM" id="MobiDB-lite"/>
    </source>
</evidence>
<proteinExistence type="predicted"/>
<sequence length="189" mass="20158">MVQTIQIVALCLALITGVCGDQNPPAAAVCCIATPSPTSPCQSATTTTTPAPFVCPLANGTPSSPAPAQMTSEKPSTIKEKPSTSTIVARQPDPNPSEQPPNFVIPTYPGIPHMPMLPYPILGNYMPILQDPTTGQRYYVMRNPNLPTNKYSQILNIYTPDMNPGYYIVPTAEPQANNGTTTVKPSDKS</sequence>
<organism evidence="3 4">
    <name type="scientific">Iphiclides podalirius</name>
    <name type="common">scarce swallowtail</name>
    <dbReference type="NCBI Taxonomy" id="110791"/>
    <lineage>
        <taxon>Eukaryota</taxon>
        <taxon>Metazoa</taxon>
        <taxon>Ecdysozoa</taxon>
        <taxon>Arthropoda</taxon>
        <taxon>Hexapoda</taxon>
        <taxon>Insecta</taxon>
        <taxon>Pterygota</taxon>
        <taxon>Neoptera</taxon>
        <taxon>Endopterygota</taxon>
        <taxon>Lepidoptera</taxon>
        <taxon>Glossata</taxon>
        <taxon>Ditrysia</taxon>
        <taxon>Papilionoidea</taxon>
        <taxon>Papilionidae</taxon>
        <taxon>Papilioninae</taxon>
        <taxon>Iphiclides</taxon>
    </lineage>
</organism>
<reference evidence="3" key="1">
    <citation type="submission" date="2022-03" db="EMBL/GenBank/DDBJ databases">
        <authorList>
            <person name="Martin H S."/>
        </authorList>
    </citation>
    <scope>NUCLEOTIDE SEQUENCE</scope>
</reference>